<dbReference type="InterPro" id="IPR048268">
    <property type="entry name" value="Arginosuc_syn_C"/>
</dbReference>
<evidence type="ECO:0000256" key="12">
    <source>
        <dbReference type="ARBA" id="ARBA00029916"/>
    </source>
</evidence>
<comment type="catalytic activity">
    <reaction evidence="13">
        <text>L-citrulline + L-aspartate + ATP = 2-(N(omega)-L-arginino)succinate + AMP + diphosphate + H(+)</text>
        <dbReference type="Rhea" id="RHEA:10932"/>
        <dbReference type="ChEBI" id="CHEBI:15378"/>
        <dbReference type="ChEBI" id="CHEBI:29991"/>
        <dbReference type="ChEBI" id="CHEBI:30616"/>
        <dbReference type="ChEBI" id="CHEBI:33019"/>
        <dbReference type="ChEBI" id="CHEBI:57472"/>
        <dbReference type="ChEBI" id="CHEBI:57743"/>
        <dbReference type="ChEBI" id="CHEBI:456215"/>
        <dbReference type="EC" id="6.3.4.5"/>
    </reaction>
</comment>
<dbReference type="NCBIfam" id="TIGR00032">
    <property type="entry name" value="argG"/>
    <property type="match status" value="1"/>
</dbReference>
<dbReference type="PROSITE" id="PS00565">
    <property type="entry name" value="ARGININOSUCCIN_SYN_2"/>
    <property type="match status" value="1"/>
</dbReference>
<sequence length="441" mass="49047">MSKLTVVLAYSGGLDTSCILAWLIEQGYDVVAFMANLGQDEDFDAAQAKAKRIGARKVLVEDLRREFVEQFVFPALAAGAVYEERYLLGTALARPCIGRALAGVAEREGATFVSHGATGKGNDQIRFELACSALIPTVQTIAPWRMPEFYSKFQGRQDLFQYAKEHGIEVPVTPKAPWSMDANLMHVSYESGILENPESPAPEDIYTMTCDPRKAPEEPEALEIEFMNGKPVKVSNVSNGTQKTDALELFLYLNEVGGRHGIGRIDIVENRVIGMKSRGVYETPGGTILRAAHLDLEVFTMDKEVRRIKQGLSLEFSRQVYGGLWYSPEAEFTRKCIASSQSCVTGTVRLDLYKGQIYIKGRRAQNSLYNQELVSMDVQGDYTPSDAGGFIKIQALRSRSTASPERTYGWYQFPQLERSLGDDEWGSLTPQRRNEHPGAVL</sequence>
<keyword evidence="11" id="KW-0067">ATP-binding</keyword>
<dbReference type="InterPro" id="IPR014729">
    <property type="entry name" value="Rossmann-like_a/b/a_fold"/>
</dbReference>
<keyword evidence="9" id="KW-0028">Amino-acid biosynthesis</keyword>
<keyword evidence="8" id="KW-0436">Ligase</keyword>
<protein>
    <recommendedName>
        <fullName evidence="5">Argininosuccinate synthase</fullName>
        <ecNumber evidence="4">6.3.4.5</ecNumber>
    </recommendedName>
    <alternativeName>
        <fullName evidence="12">Citrulline--aspartate ligase</fullName>
    </alternativeName>
</protein>
<feature type="domain" description="Arginosuccinate synthase-like N-terminal" evidence="15">
    <location>
        <begin position="6"/>
        <end position="169"/>
    </location>
</feature>
<evidence type="ECO:0000256" key="9">
    <source>
        <dbReference type="ARBA" id="ARBA00022605"/>
    </source>
</evidence>
<dbReference type="InterPro" id="IPR018223">
    <property type="entry name" value="Arginosuc_synth_CS"/>
</dbReference>
<dbReference type="InterPro" id="IPR023434">
    <property type="entry name" value="Arginosuc_synth_type_1_subfam"/>
</dbReference>
<dbReference type="VEuPathDB" id="VectorBase:LOC119161578"/>
<evidence type="ECO:0000256" key="14">
    <source>
        <dbReference type="SAM" id="MobiDB-lite"/>
    </source>
</evidence>
<evidence type="ECO:0000256" key="3">
    <source>
        <dbReference type="ARBA" id="ARBA00011881"/>
    </source>
</evidence>
<evidence type="ECO:0000256" key="1">
    <source>
        <dbReference type="ARBA" id="ARBA00004967"/>
    </source>
</evidence>
<evidence type="ECO:0000256" key="10">
    <source>
        <dbReference type="ARBA" id="ARBA00022741"/>
    </source>
</evidence>
<dbReference type="HAMAP" id="MF_00005">
    <property type="entry name" value="Arg_succ_synth_type1"/>
    <property type="match status" value="1"/>
</dbReference>
<dbReference type="GO" id="GO:0000050">
    <property type="term" value="P:urea cycle"/>
    <property type="evidence" value="ECO:0007669"/>
    <property type="project" value="UniProtKB-KW"/>
</dbReference>
<keyword evidence="6" id="KW-0835">Urea cycle</keyword>
<feature type="compositionally biased region" description="Basic and acidic residues" evidence="14">
    <location>
        <begin position="432"/>
        <end position="441"/>
    </location>
</feature>
<feature type="region of interest" description="Disordered" evidence="14">
    <location>
        <begin position="422"/>
        <end position="441"/>
    </location>
</feature>
<dbReference type="GO" id="GO:0006526">
    <property type="term" value="P:L-arginine biosynthetic process"/>
    <property type="evidence" value="ECO:0007669"/>
    <property type="project" value="UniProtKB-KW"/>
</dbReference>
<evidence type="ECO:0000259" key="16">
    <source>
        <dbReference type="Pfam" id="PF20979"/>
    </source>
</evidence>
<keyword evidence="10" id="KW-0547">Nucleotide-binding</keyword>
<dbReference type="Gene3D" id="3.90.1260.10">
    <property type="entry name" value="Argininosuccinate synthetase, chain A, domain 2"/>
    <property type="match status" value="1"/>
</dbReference>
<reference evidence="17" key="2">
    <citation type="submission" date="2021-09" db="EMBL/GenBank/DDBJ databases">
        <authorList>
            <person name="Jia N."/>
            <person name="Wang J."/>
            <person name="Shi W."/>
            <person name="Du L."/>
            <person name="Sun Y."/>
            <person name="Zhan W."/>
            <person name="Jiang J."/>
            <person name="Wang Q."/>
            <person name="Zhang B."/>
            <person name="Ji P."/>
            <person name="Sakyi L.B."/>
            <person name="Cui X."/>
            <person name="Yuan T."/>
            <person name="Jiang B."/>
            <person name="Yang W."/>
            <person name="Lam T.T.-Y."/>
            <person name="Chang Q."/>
            <person name="Ding S."/>
            <person name="Wang X."/>
            <person name="Zhu J."/>
            <person name="Ruan X."/>
            <person name="Zhao L."/>
            <person name="Wei J."/>
            <person name="Que T."/>
            <person name="Du C."/>
            <person name="Cheng J."/>
            <person name="Dai P."/>
            <person name="Han X."/>
            <person name="Huang E."/>
            <person name="Gao Y."/>
            <person name="Liu J."/>
            <person name="Shao H."/>
            <person name="Ye R."/>
            <person name="Li L."/>
            <person name="Wei W."/>
            <person name="Wang X."/>
            <person name="Wang C."/>
            <person name="Huo Q."/>
            <person name="Li W."/>
            <person name="Guo W."/>
            <person name="Chen H."/>
            <person name="Chen S."/>
            <person name="Zhou L."/>
            <person name="Zhou L."/>
            <person name="Ni X."/>
            <person name="Tian J."/>
            <person name="Zhou Y."/>
            <person name="Sheng Y."/>
            <person name="Liu T."/>
            <person name="Pan Y."/>
            <person name="Xia L."/>
            <person name="Li J."/>
            <person name="Zhao F."/>
            <person name="Cao W."/>
        </authorList>
    </citation>
    <scope>NUCLEOTIDE SEQUENCE</scope>
    <source>
        <strain evidence="17">Rmic-2018</strain>
        <tissue evidence="17">Larvae</tissue>
    </source>
</reference>
<dbReference type="Proteomes" id="UP000821866">
    <property type="component" value="Chromosome 2"/>
</dbReference>
<dbReference type="PANTHER" id="PTHR11587:SF2">
    <property type="entry name" value="ARGININOSUCCINATE SYNTHASE"/>
    <property type="match status" value="1"/>
</dbReference>
<dbReference type="GO" id="GO:0005737">
    <property type="term" value="C:cytoplasm"/>
    <property type="evidence" value="ECO:0007669"/>
    <property type="project" value="TreeGrafter"/>
</dbReference>
<comment type="caution">
    <text evidence="17">The sequence shown here is derived from an EMBL/GenBank/DDBJ whole genome shotgun (WGS) entry which is preliminary data.</text>
</comment>
<gene>
    <name evidence="17" type="ORF">HPB51_022639</name>
</gene>
<dbReference type="Gene3D" id="3.40.50.620">
    <property type="entry name" value="HUPs"/>
    <property type="match status" value="1"/>
</dbReference>
<dbReference type="SUPFAM" id="SSF52402">
    <property type="entry name" value="Adenine nucleotide alpha hydrolases-like"/>
    <property type="match status" value="1"/>
</dbReference>
<dbReference type="GO" id="GO:0005524">
    <property type="term" value="F:ATP binding"/>
    <property type="evidence" value="ECO:0007669"/>
    <property type="project" value="UniProtKB-KW"/>
</dbReference>
<organism evidence="17 18">
    <name type="scientific">Rhipicephalus microplus</name>
    <name type="common">Cattle tick</name>
    <name type="synonym">Boophilus microplus</name>
    <dbReference type="NCBI Taxonomy" id="6941"/>
    <lineage>
        <taxon>Eukaryota</taxon>
        <taxon>Metazoa</taxon>
        <taxon>Ecdysozoa</taxon>
        <taxon>Arthropoda</taxon>
        <taxon>Chelicerata</taxon>
        <taxon>Arachnida</taxon>
        <taxon>Acari</taxon>
        <taxon>Parasitiformes</taxon>
        <taxon>Ixodida</taxon>
        <taxon>Ixodoidea</taxon>
        <taxon>Ixodidae</taxon>
        <taxon>Rhipicephalinae</taxon>
        <taxon>Rhipicephalus</taxon>
        <taxon>Boophilus</taxon>
    </lineage>
</organism>
<comment type="subunit">
    <text evidence="3">Homotetramer.</text>
</comment>
<dbReference type="FunFam" id="3.90.1260.10:FF:000003">
    <property type="entry name" value="Argininosuccinate synthase"/>
    <property type="match status" value="1"/>
</dbReference>
<dbReference type="GO" id="GO:0000053">
    <property type="term" value="P:argininosuccinate metabolic process"/>
    <property type="evidence" value="ECO:0007669"/>
    <property type="project" value="TreeGrafter"/>
</dbReference>
<dbReference type="Pfam" id="PF00764">
    <property type="entry name" value="Arginosuc_synth"/>
    <property type="match status" value="1"/>
</dbReference>
<dbReference type="InterPro" id="IPR048267">
    <property type="entry name" value="Arginosuc_syn_N"/>
</dbReference>
<dbReference type="EC" id="6.3.4.5" evidence="4"/>
<evidence type="ECO:0000256" key="13">
    <source>
        <dbReference type="ARBA" id="ARBA00049077"/>
    </source>
</evidence>
<accession>A0A9J6EII1</accession>
<evidence type="ECO:0000256" key="5">
    <source>
        <dbReference type="ARBA" id="ARBA00014810"/>
    </source>
</evidence>
<comment type="pathway">
    <text evidence="2">Nitrogen metabolism; urea cycle; (N(omega)-L-arginino)succinate from L-aspartate and L-citrulline: step 1/1.</text>
</comment>
<dbReference type="EMBL" id="JABSTU010000004">
    <property type="protein sequence ID" value="KAH8034273.1"/>
    <property type="molecule type" value="Genomic_DNA"/>
</dbReference>
<dbReference type="InterPro" id="IPR024074">
    <property type="entry name" value="AS_cat/multimer_dom_body"/>
</dbReference>
<evidence type="ECO:0000256" key="6">
    <source>
        <dbReference type="ARBA" id="ARBA00022436"/>
    </source>
</evidence>
<dbReference type="PROSITE" id="PS00564">
    <property type="entry name" value="ARGININOSUCCIN_SYN_1"/>
    <property type="match status" value="1"/>
</dbReference>
<dbReference type="AlphaFoldDB" id="A0A9J6EII1"/>
<dbReference type="NCBIfam" id="NF001770">
    <property type="entry name" value="PRK00509.1"/>
    <property type="match status" value="1"/>
</dbReference>
<reference evidence="17" key="1">
    <citation type="journal article" date="2020" name="Cell">
        <title>Large-Scale Comparative Analyses of Tick Genomes Elucidate Their Genetic Diversity and Vector Capacities.</title>
        <authorList>
            <consortium name="Tick Genome and Microbiome Consortium (TIGMIC)"/>
            <person name="Jia N."/>
            <person name="Wang J."/>
            <person name="Shi W."/>
            <person name="Du L."/>
            <person name="Sun Y."/>
            <person name="Zhan W."/>
            <person name="Jiang J.F."/>
            <person name="Wang Q."/>
            <person name="Zhang B."/>
            <person name="Ji P."/>
            <person name="Bell-Sakyi L."/>
            <person name="Cui X.M."/>
            <person name="Yuan T.T."/>
            <person name="Jiang B.G."/>
            <person name="Yang W.F."/>
            <person name="Lam T.T."/>
            <person name="Chang Q.C."/>
            <person name="Ding S.J."/>
            <person name="Wang X.J."/>
            <person name="Zhu J.G."/>
            <person name="Ruan X.D."/>
            <person name="Zhao L."/>
            <person name="Wei J.T."/>
            <person name="Ye R.Z."/>
            <person name="Que T.C."/>
            <person name="Du C.H."/>
            <person name="Zhou Y.H."/>
            <person name="Cheng J.X."/>
            <person name="Dai P.F."/>
            <person name="Guo W.B."/>
            <person name="Han X.H."/>
            <person name="Huang E.J."/>
            <person name="Li L.F."/>
            <person name="Wei W."/>
            <person name="Gao Y.C."/>
            <person name="Liu J.Z."/>
            <person name="Shao H.Z."/>
            <person name="Wang X."/>
            <person name="Wang C.C."/>
            <person name="Yang T.C."/>
            <person name="Huo Q.B."/>
            <person name="Li W."/>
            <person name="Chen H.Y."/>
            <person name="Chen S.E."/>
            <person name="Zhou L.G."/>
            <person name="Ni X.B."/>
            <person name="Tian J.H."/>
            <person name="Sheng Y."/>
            <person name="Liu T."/>
            <person name="Pan Y.S."/>
            <person name="Xia L.Y."/>
            <person name="Li J."/>
            <person name="Zhao F."/>
            <person name="Cao W.C."/>
        </authorList>
    </citation>
    <scope>NUCLEOTIDE SEQUENCE</scope>
    <source>
        <strain evidence="17">Rmic-2018</strain>
    </source>
</reference>
<proteinExistence type="inferred from homology"/>
<evidence type="ECO:0000256" key="8">
    <source>
        <dbReference type="ARBA" id="ARBA00022598"/>
    </source>
</evidence>
<dbReference type="Pfam" id="PF20979">
    <property type="entry name" value="Arginosuc_syn_C"/>
    <property type="match status" value="1"/>
</dbReference>
<evidence type="ECO:0000256" key="11">
    <source>
        <dbReference type="ARBA" id="ARBA00022840"/>
    </source>
</evidence>
<evidence type="ECO:0000313" key="17">
    <source>
        <dbReference type="EMBL" id="KAH8034273.1"/>
    </source>
</evidence>
<comment type="pathway">
    <text evidence="1">Amino-acid biosynthesis; L-arginine biosynthesis; L-arginine from L-ornithine and carbamoyl phosphate: step 2/3.</text>
</comment>
<dbReference type="GO" id="GO:0004055">
    <property type="term" value="F:argininosuccinate synthase activity"/>
    <property type="evidence" value="ECO:0007669"/>
    <property type="project" value="UniProtKB-EC"/>
</dbReference>
<name>A0A9J6EII1_RHIMP</name>
<dbReference type="PANTHER" id="PTHR11587">
    <property type="entry name" value="ARGININOSUCCINATE SYNTHASE"/>
    <property type="match status" value="1"/>
</dbReference>
<dbReference type="CDD" id="cd01999">
    <property type="entry name" value="ASS"/>
    <property type="match status" value="1"/>
</dbReference>
<dbReference type="FunFam" id="3.40.50.620:FF:000019">
    <property type="entry name" value="Argininosuccinate synthase"/>
    <property type="match status" value="1"/>
</dbReference>
<dbReference type="SUPFAM" id="SSF69864">
    <property type="entry name" value="Argininosuccinate synthetase, C-terminal domain"/>
    <property type="match status" value="1"/>
</dbReference>
<evidence type="ECO:0000256" key="7">
    <source>
        <dbReference type="ARBA" id="ARBA00022571"/>
    </source>
</evidence>
<evidence type="ECO:0000313" key="18">
    <source>
        <dbReference type="Proteomes" id="UP000821866"/>
    </source>
</evidence>
<feature type="domain" description="Arginosuccinate synthase C-terminal" evidence="16">
    <location>
        <begin position="178"/>
        <end position="399"/>
    </location>
</feature>
<dbReference type="InterPro" id="IPR001518">
    <property type="entry name" value="Arginosuc_synth"/>
</dbReference>
<keyword evidence="18" id="KW-1185">Reference proteome</keyword>
<evidence type="ECO:0000259" key="15">
    <source>
        <dbReference type="Pfam" id="PF00764"/>
    </source>
</evidence>
<evidence type="ECO:0000256" key="2">
    <source>
        <dbReference type="ARBA" id="ARBA00005154"/>
    </source>
</evidence>
<keyword evidence="7" id="KW-0055">Arginine biosynthesis</keyword>
<evidence type="ECO:0000256" key="4">
    <source>
        <dbReference type="ARBA" id="ARBA00012286"/>
    </source>
</evidence>